<name>A0A6J4NNP1_9ACTN</name>
<feature type="transmembrane region" description="Helical" evidence="1">
    <location>
        <begin position="27"/>
        <end position="44"/>
    </location>
</feature>
<keyword evidence="1" id="KW-0812">Transmembrane</keyword>
<sequence>MLTALLHLLVLWPYTASGLLAPGWAVAVLLVVWALLGALAVVVHRRHGAVSALVPLLALGVWFAALSLGEAALGWRG</sequence>
<keyword evidence="1" id="KW-1133">Transmembrane helix</keyword>
<dbReference type="AlphaFoldDB" id="A0A6J4NNP1"/>
<feature type="transmembrane region" description="Helical" evidence="1">
    <location>
        <begin position="56"/>
        <end position="75"/>
    </location>
</feature>
<dbReference type="EMBL" id="CADCUY010000108">
    <property type="protein sequence ID" value="CAA9393292.1"/>
    <property type="molecule type" value="Genomic_DNA"/>
</dbReference>
<protein>
    <submittedName>
        <fullName evidence="2">Uncharacterized protein</fullName>
    </submittedName>
</protein>
<reference evidence="2" key="1">
    <citation type="submission" date="2020-02" db="EMBL/GenBank/DDBJ databases">
        <authorList>
            <person name="Meier V. D."/>
        </authorList>
    </citation>
    <scope>NUCLEOTIDE SEQUENCE</scope>
    <source>
        <strain evidence="2">AVDCRST_MAG35</strain>
    </source>
</reference>
<gene>
    <name evidence="2" type="ORF">AVDCRST_MAG35-514</name>
</gene>
<proteinExistence type="predicted"/>
<evidence type="ECO:0000256" key="1">
    <source>
        <dbReference type="SAM" id="Phobius"/>
    </source>
</evidence>
<evidence type="ECO:0000313" key="2">
    <source>
        <dbReference type="EMBL" id="CAA9393292.1"/>
    </source>
</evidence>
<organism evidence="2">
    <name type="scientific">uncultured Quadrisphaera sp</name>
    <dbReference type="NCBI Taxonomy" id="904978"/>
    <lineage>
        <taxon>Bacteria</taxon>
        <taxon>Bacillati</taxon>
        <taxon>Actinomycetota</taxon>
        <taxon>Actinomycetes</taxon>
        <taxon>Kineosporiales</taxon>
        <taxon>Kineosporiaceae</taxon>
        <taxon>Quadrisphaera</taxon>
        <taxon>environmental samples</taxon>
    </lineage>
</organism>
<keyword evidence="1" id="KW-0472">Membrane</keyword>
<accession>A0A6J4NNP1</accession>